<dbReference type="PANTHER" id="PTHR44119">
    <property type="entry name" value="MAGNESIUM-CHELATASE SUBUNIT CHLH, CHLOROPLASTIC"/>
    <property type="match status" value="1"/>
</dbReference>
<dbReference type="OrthoDB" id="9757976at2"/>
<dbReference type="NCBIfam" id="NF004644">
    <property type="entry name" value="PRK05989.2-2"/>
    <property type="match status" value="1"/>
</dbReference>
<keyword evidence="1" id="KW-0732">Signal</keyword>
<organism evidence="3 4">
    <name type="scientific">Zavarzinia compransoris</name>
    <dbReference type="NCBI Taxonomy" id="1264899"/>
    <lineage>
        <taxon>Bacteria</taxon>
        <taxon>Pseudomonadati</taxon>
        <taxon>Pseudomonadota</taxon>
        <taxon>Alphaproteobacteria</taxon>
        <taxon>Rhodospirillales</taxon>
        <taxon>Zavarziniaceae</taxon>
        <taxon>Zavarzinia</taxon>
    </lineage>
</organism>
<gene>
    <name evidence="3" type="ORF">DKG75_19915</name>
</gene>
<feature type="domain" description="CobN/magnesium chelatase" evidence="2">
    <location>
        <begin position="127"/>
        <end position="1173"/>
    </location>
</feature>
<dbReference type="AlphaFoldDB" id="A0A317DU71"/>
<reference evidence="4" key="1">
    <citation type="submission" date="2018-05" db="EMBL/GenBank/DDBJ databases">
        <title>Zavarzinia sp. HR-AS.</title>
        <authorList>
            <person name="Lee Y."/>
            <person name="Jeon C.O."/>
        </authorList>
    </citation>
    <scope>NUCLEOTIDE SEQUENCE [LARGE SCALE GENOMIC DNA]</scope>
    <source>
        <strain evidence="4">DSM 1231</strain>
    </source>
</reference>
<evidence type="ECO:0000256" key="1">
    <source>
        <dbReference type="SAM" id="SignalP"/>
    </source>
</evidence>
<dbReference type="Pfam" id="PF02514">
    <property type="entry name" value="CobN-Mg_chel"/>
    <property type="match status" value="1"/>
</dbReference>
<proteinExistence type="predicted"/>
<feature type="chain" id="PRO_5016392565" evidence="1">
    <location>
        <begin position="23"/>
        <end position="1272"/>
    </location>
</feature>
<evidence type="ECO:0000259" key="2">
    <source>
        <dbReference type="Pfam" id="PF02514"/>
    </source>
</evidence>
<dbReference type="EMBL" id="QGLF01000006">
    <property type="protein sequence ID" value="PWR18238.1"/>
    <property type="molecule type" value="Genomic_DNA"/>
</dbReference>
<dbReference type="InterPro" id="IPR003672">
    <property type="entry name" value="CobN/Mg_chltase"/>
</dbReference>
<sequence length="1272" mass="135060">MGAILRLLPVLAALFFAVPAAAQPLRLLIVSNDFVLPGKVEALRPLAQGAGIEIAHLDVTKAEGAPAAWLAGAGLVIVDTPRPGDRATVAARLGEGLDTARIPWVQVGGGPPAFGHLPPDRARRIAAYYANGGRGNFAALFAFLSGADAPAVVAMPVQGLYHPAADALFLDAASYLAWGRERWPAGAPRIAIAVHGGTIADLQTRLLDTIVARAEARGIMPLVFWFDAGATDGIARVFGSDLPDIFVNAGHMQNAEARKAEFIALDRPVIQTLTYREGNAGDYAVAASGIDQRLVAPFLAVPEAWGMSDPLVIGALDGGEIVALPEQVDLLLGRAATIAALRRKPAAEKTVALMFWNAPAGDKNLSASNLNVPASIEAIAGALAGAGYDVPPTSEPALVAGAQAMLGALYRPAELDDLLARGLAVTFPISRYRAWLDRLPEDSRLAILLAGARPEDHWAVRRIDGEAQFVLPLMRLGRLALMPQPPRAARPGEHTHDVKQVPGHFYLAAYLYLREGLGADALIHLGTHGTQEWTPGKDRGLAATDYPFLALGDLPVFYPYIQDNVGEALQARRRGRAVTVSHQTPSFAPAGLHDELRDLHSLIHEHELAEDGPVRDATRARLVEAALSSGIAADLGLDRAAIEADVPGFLALLHDHLHHVAGQAMPLGLHRFGIAADPDHRLLTVMQQLGDDLLAAAGEDPAEARVEGTALLDSGAARWLRRYLRDGENPDDIPDETRRALVRRAIAQDRLLAEPGELEALLHGLAGGFVRPGPGGDPVRNPDLAAGRNLYGFEPDKIPTPAAFAAGGAAFAELLERHRAGHGGAMPAKLAFSLWSSEAMRHLGVLEAQVLHALGLRPVWDRGGRVVAIEIVPAAELGRPRVDAVIQVTSVYRDQFDGFMRLLAAAIDRLALLDEPGNPVFAHAAATRARLIAAGVPADRAARLAALRIFSNAPGAYGSGLPDEVIASDHWTDEGVLAQRFLDNLQYGYGAGDLWGIAGGEVNLFADQLRGVEGAVLARSSTLHGLISTDHPFEYLGGLGLAVRHLDGATPDLYVADLRQGQGSLTTAARFIADELRGRYLNPEWIKAMQAEGYAGTVELVKVANTVFGWQVTAPETIRADQWQALYETYVRDARALGLDQWFRSHNPDAQAQVMERMLEAIRKGYWDAPDETRATLAARFAELTGEPAVTAGSRTARDYARSLLAGFGLGAAAPAPAPAPGGGEAVSGQVMAPVPPPPPAGDWPWVRFGALAFILLAVGAGAIAQARVFQS</sequence>
<keyword evidence="4" id="KW-1185">Reference proteome</keyword>
<dbReference type="CDD" id="cd10150">
    <property type="entry name" value="CobN_like"/>
    <property type="match status" value="1"/>
</dbReference>
<accession>A0A317DU71</accession>
<protein>
    <submittedName>
        <fullName evidence="3">Cobaltochelatase subunit CobN</fullName>
    </submittedName>
</protein>
<dbReference type="PANTHER" id="PTHR44119:SF4">
    <property type="entry name" value="AEROBIC COBALTOCHELATASE SUBUNIT COBN"/>
    <property type="match status" value="1"/>
</dbReference>
<dbReference type="Proteomes" id="UP000246077">
    <property type="component" value="Unassembled WGS sequence"/>
</dbReference>
<evidence type="ECO:0000313" key="4">
    <source>
        <dbReference type="Proteomes" id="UP000246077"/>
    </source>
</evidence>
<dbReference type="RefSeq" id="WP_109922945.1">
    <property type="nucleotide sequence ID" value="NZ_QGLF01000006.1"/>
</dbReference>
<comment type="caution">
    <text evidence="3">The sequence shown here is derived from an EMBL/GenBank/DDBJ whole genome shotgun (WGS) entry which is preliminary data.</text>
</comment>
<name>A0A317DU71_9PROT</name>
<feature type="signal peptide" evidence="1">
    <location>
        <begin position="1"/>
        <end position="22"/>
    </location>
</feature>
<evidence type="ECO:0000313" key="3">
    <source>
        <dbReference type="EMBL" id="PWR18238.1"/>
    </source>
</evidence>